<feature type="domain" description="AMIN-like" evidence="2">
    <location>
        <begin position="65"/>
        <end position="191"/>
    </location>
</feature>
<feature type="region of interest" description="Disordered" evidence="1">
    <location>
        <begin position="21"/>
        <end position="63"/>
    </location>
</feature>
<gene>
    <name evidence="3" type="ORF">QOZ88_20290</name>
</gene>
<evidence type="ECO:0000259" key="2">
    <source>
        <dbReference type="Pfam" id="PF24837"/>
    </source>
</evidence>
<evidence type="ECO:0000313" key="4">
    <source>
        <dbReference type="Proteomes" id="UP001233673"/>
    </source>
</evidence>
<dbReference type="Pfam" id="PF24837">
    <property type="entry name" value="AMIN-like"/>
    <property type="match status" value="1"/>
</dbReference>
<protein>
    <recommendedName>
        <fullName evidence="2">AMIN-like domain-containing protein</fullName>
    </recommendedName>
</protein>
<sequence length="353" mass="36437">MRLLPIGLCAAVLLTACGTDEAPPAGAGSTTSATTTAPDVEEAVEPVGEGSADESVAAGDGPPVTLTDVRLAAHGEFDRVVFELAGEGEAGWRVAYTGDPRAQGSGAPVEVPGDAVLGITLTNIALPGDAPQDVAAWEGASRLTVADAAVLDALVEDTLFEGRYTFFAGLDARRPFAVAALDEPQRIVVDLLAEEPVEPEALAERCESPAGFAVSYPEAWSVNAGTEVPACTRFAPDSFTVPPASDARVAPVSVRVEGIPFDRVATTGSGEVLSRGETTIDGRPAVRIEQVTAGEGLWPGGVPITSYVVDLAAEDGEPRTLVLDTVGLPRFDYPRNVDVLDRMVATLTFPGGS</sequence>
<name>A0ABT9IHD2_9ACTN</name>
<evidence type="ECO:0000256" key="1">
    <source>
        <dbReference type="SAM" id="MobiDB-lite"/>
    </source>
</evidence>
<reference evidence="4" key="1">
    <citation type="submission" date="2023-05" db="EMBL/GenBank/DDBJ databases">
        <title>Draft genome of Pseudofrankia sp. BMG5.37.</title>
        <authorList>
            <person name="Gtari M."/>
            <person name="Ghodhbane F."/>
            <person name="Sbissi I."/>
        </authorList>
    </citation>
    <scope>NUCLEOTIDE SEQUENCE [LARGE SCALE GENOMIC DNA]</scope>
    <source>
        <strain evidence="4">BMG 814</strain>
    </source>
</reference>
<dbReference type="Proteomes" id="UP001233673">
    <property type="component" value="Unassembled WGS sequence"/>
</dbReference>
<dbReference type="PROSITE" id="PS51257">
    <property type="entry name" value="PROKAR_LIPOPROTEIN"/>
    <property type="match status" value="1"/>
</dbReference>
<dbReference type="RefSeq" id="WP_306001517.1">
    <property type="nucleotide sequence ID" value="NZ_JASNFN010000034.1"/>
</dbReference>
<feature type="compositionally biased region" description="Low complexity" evidence="1">
    <location>
        <begin position="22"/>
        <end position="38"/>
    </location>
</feature>
<dbReference type="InterPro" id="IPR056303">
    <property type="entry name" value="AMIN-like"/>
</dbReference>
<dbReference type="EMBL" id="JASNFN010000034">
    <property type="protein sequence ID" value="MDP5184980.1"/>
    <property type="molecule type" value="Genomic_DNA"/>
</dbReference>
<keyword evidence="4" id="KW-1185">Reference proteome</keyword>
<evidence type="ECO:0000313" key="3">
    <source>
        <dbReference type="EMBL" id="MDP5184980.1"/>
    </source>
</evidence>
<comment type="caution">
    <text evidence="3">The sequence shown here is derived from an EMBL/GenBank/DDBJ whole genome shotgun (WGS) entry which is preliminary data.</text>
</comment>
<proteinExistence type="predicted"/>
<accession>A0ABT9IHD2</accession>
<organism evidence="3 4">
    <name type="scientific">Blastococcus carthaginiensis</name>
    <dbReference type="NCBI Taxonomy" id="3050034"/>
    <lineage>
        <taxon>Bacteria</taxon>
        <taxon>Bacillati</taxon>
        <taxon>Actinomycetota</taxon>
        <taxon>Actinomycetes</taxon>
        <taxon>Geodermatophilales</taxon>
        <taxon>Geodermatophilaceae</taxon>
        <taxon>Blastococcus</taxon>
    </lineage>
</organism>